<organism evidence="2 3">
    <name type="scientific">Syncephalastrum racemosum</name>
    <name type="common">Filamentous fungus</name>
    <dbReference type="NCBI Taxonomy" id="13706"/>
    <lineage>
        <taxon>Eukaryota</taxon>
        <taxon>Fungi</taxon>
        <taxon>Fungi incertae sedis</taxon>
        <taxon>Mucoromycota</taxon>
        <taxon>Mucoromycotina</taxon>
        <taxon>Mucoromycetes</taxon>
        <taxon>Mucorales</taxon>
        <taxon>Syncephalastraceae</taxon>
        <taxon>Syncephalastrum</taxon>
    </lineage>
</organism>
<gene>
    <name evidence="2" type="ORF">BCR43DRAFT_492483</name>
</gene>
<keyword evidence="1" id="KW-0812">Transmembrane</keyword>
<keyword evidence="3" id="KW-1185">Reference proteome</keyword>
<evidence type="ECO:0000313" key="2">
    <source>
        <dbReference type="EMBL" id="ORY96911.1"/>
    </source>
</evidence>
<evidence type="ECO:0000256" key="1">
    <source>
        <dbReference type="SAM" id="Phobius"/>
    </source>
</evidence>
<name>A0A1X2HDP7_SYNRA</name>
<protein>
    <submittedName>
        <fullName evidence="2">Uncharacterized protein</fullName>
    </submittedName>
</protein>
<feature type="transmembrane region" description="Helical" evidence="1">
    <location>
        <begin position="105"/>
        <end position="127"/>
    </location>
</feature>
<feature type="transmembrane region" description="Helical" evidence="1">
    <location>
        <begin position="79"/>
        <end position="99"/>
    </location>
</feature>
<comment type="caution">
    <text evidence="2">The sequence shown here is derived from an EMBL/GenBank/DDBJ whole genome shotgun (WGS) entry which is preliminary data.</text>
</comment>
<dbReference type="Proteomes" id="UP000242180">
    <property type="component" value="Unassembled WGS sequence"/>
</dbReference>
<dbReference type="InParanoid" id="A0A1X2HDP7"/>
<dbReference type="EMBL" id="MCGN01000005">
    <property type="protein sequence ID" value="ORY96911.1"/>
    <property type="molecule type" value="Genomic_DNA"/>
</dbReference>
<evidence type="ECO:0000313" key="3">
    <source>
        <dbReference type="Proteomes" id="UP000242180"/>
    </source>
</evidence>
<dbReference type="Pfam" id="PF20479">
    <property type="entry name" value="TMEM128"/>
    <property type="match status" value="1"/>
</dbReference>
<proteinExistence type="predicted"/>
<dbReference type="InterPro" id="IPR033579">
    <property type="entry name" value="TMEM128"/>
</dbReference>
<feature type="transmembrane region" description="Helical" evidence="1">
    <location>
        <begin position="38"/>
        <end position="59"/>
    </location>
</feature>
<dbReference type="OMA" id="YRNWEQN"/>
<dbReference type="AlphaFoldDB" id="A0A1X2HDP7"/>
<dbReference type="OrthoDB" id="2268299at2759"/>
<reference evidence="2 3" key="1">
    <citation type="submission" date="2016-07" db="EMBL/GenBank/DDBJ databases">
        <title>Pervasive Adenine N6-methylation of Active Genes in Fungi.</title>
        <authorList>
            <consortium name="DOE Joint Genome Institute"/>
            <person name="Mondo S.J."/>
            <person name="Dannebaum R.O."/>
            <person name="Kuo R.C."/>
            <person name="Labutti K."/>
            <person name="Haridas S."/>
            <person name="Kuo A."/>
            <person name="Salamov A."/>
            <person name="Ahrendt S.R."/>
            <person name="Lipzen A."/>
            <person name="Sullivan W."/>
            <person name="Andreopoulos W.B."/>
            <person name="Clum A."/>
            <person name="Lindquist E."/>
            <person name="Daum C."/>
            <person name="Ramamoorthy G.K."/>
            <person name="Gryganskyi A."/>
            <person name="Culley D."/>
            <person name="Magnuson J.K."/>
            <person name="James T.Y."/>
            <person name="O'Malley M.A."/>
            <person name="Stajich J.E."/>
            <person name="Spatafora J.W."/>
            <person name="Visel A."/>
            <person name="Grigoriev I.V."/>
        </authorList>
    </citation>
    <scope>NUCLEOTIDE SEQUENCE [LARGE SCALE GENOMIC DNA]</scope>
    <source>
        <strain evidence="2 3">NRRL 2496</strain>
    </source>
</reference>
<keyword evidence="1" id="KW-0472">Membrane</keyword>
<sequence length="136" mass="14770">MQPRERNPVSALTSLPQLAIAIAILVYATHWGKPQSSWLLMTALAGLAVVSAAFVKLQLEGASYRNWEQNPNTRQTIQVATLAAVVTVVAFHASFWSLYGFFTPVLVAAVLVGTFSLLHIFTAVAVFPSEALKRSE</sequence>
<keyword evidence="1" id="KW-1133">Transmembrane helix</keyword>
<accession>A0A1X2HDP7</accession>
<feature type="transmembrane region" description="Helical" evidence="1">
    <location>
        <begin position="12"/>
        <end position="32"/>
    </location>
</feature>